<reference evidence="2" key="1">
    <citation type="submission" date="2015-11" db="EMBL/GenBank/DDBJ databases">
        <authorList>
            <person name="Varghese N."/>
        </authorList>
    </citation>
    <scope>NUCLEOTIDE SEQUENCE [LARGE SCALE GENOMIC DNA]</scope>
    <source>
        <strain evidence="2">JGI-23</strain>
    </source>
</reference>
<evidence type="ECO:0000313" key="1">
    <source>
        <dbReference type="EMBL" id="CUS99683.1"/>
    </source>
</evidence>
<evidence type="ECO:0008006" key="3">
    <source>
        <dbReference type="Google" id="ProtNLM"/>
    </source>
</evidence>
<dbReference type="RefSeq" id="WP_092348611.1">
    <property type="nucleotide sequence ID" value="NZ_CZVW01000006.1"/>
</dbReference>
<dbReference type="EMBL" id="CZVW01000006">
    <property type="protein sequence ID" value="CUS99683.1"/>
    <property type="molecule type" value="Genomic_DNA"/>
</dbReference>
<gene>
    <name evidence="1" type="ORF">JGI23_00710</name>
</gene>
<accession>A0A0N7MWV3</accession>
<dbReference type="Proteomes" id="UP000199197">
    <property type="component" value="Unassembled WGS sequence"/>
</dbReference>
<dbReference type="Pfam" id="PF11013">
    <property type="entry name" value="DUF2851"/>
    <property type="match status" value="2"/>
</dbReference>
<proteinExistence type="predicted"/>
<dbReference type="InterPro" id="IPR021272">
    <property type="entry name" value="DUF2851"/>
</dbReference>
<protein>
    <recommendedName>
        <fullName evidence="3">DUF2851 domain-containing protein</fullName>
    </recommendedName>
</protein>
<dbReference type="OrthoDB" id="148404at2"/>
<keyword evidence="2" id="KW-1185">Reference proteome</keyword>
<name>A0A0N7MWV3_9BACT</name>
<dbReference type="AlphaFoldDB" id="A0A0N7MWV3"/>
<evidence type="ECO:0000313" key="2">
    <source>
        <dbReference type="Proteomes" id="UP000199197"/>
    </source>
</evidence>
<sequence>MRRKNIDEISLYSIWLSHAGKLKLKTKNSDEIEILDTGEVNTTDGADFTDAKVKINGKIYRGDVEIHIKASDWKNHKHHLDERYNTVILHVVLHDDTGDGFVQTVSGRKVLTAEIESDEILHGRITKNDKIKCYGVNKIVSVEEKLKWIKNLGLTRLFFKARNLSERLSEIIDENFFLISDSPKDYFPTYQSYSLYQLSHRFVWDQLLYEKVMEALGYSKNKLPFQKLAQNLTLKFISEHSFAHSYEKQILRIQALLFGVAGFIDHYSGKKLDAETKLFIDELKKEWMNVRGYYHREVLHHSEWHFSSVRPANSPAFKLGGASVLIWRMIHEDFYAQLNEIIISNLDVFEKVKRLENLFRVKSEGYWETHYNFGKSRGVKTDYMVGISKAREIVVNAVLPVMMTFSRIFKNRELEKKVIEIYKNFPNLSANWITAKLEDELFFGRVKLSSSGLTHQGGIHLFKFYCSNSLCNACAIGNKLFL</sequence>
<organism evidence="1 2">
    <name type="scientific">Candidatus Chryseopegocella kryptomonas</name>
    <dbReference type="NCBI Taxonomy" id="1633643"/>
    <lineage>
        <taxon>Bacteria</taxon>
        <taxon>Pseudomonadati</taxon>
        <taxon>Candidatus Kryptoniota</taxon>
        <taxon>Candidatus Chryseopegocella</taxon>
    </lineage>
</organism>